<evidence type="ECO:0000313" key="2">
    <source>
        <dbReference type="Proteomes" id="UP001209540"/>
    </source>
</evidence>
<proteinExistence type="predicted"/>
<protein>
    <submittedName>
        <fullName evidence="1">Uncharacterized protein</fullName>
    </submittedName>
</protein>
<accession>A0AAD5K6W7</accession>
<dbReference type="Proteomes" id="UP001209540">
    <property type="component" value="Unassembled WGS sequence"/>
</dbReference>
<evidence type="ECO:0000313" key="1">
    <source>
        <dbReference type="EMBL" id="KAI9271906.1"/>
    </source>
</evidence>
<dbReference type="AlphaFoldDB" id="A0AAD5K6W7"/>
<keyword evidence="2" id="KW-1185">Reference proteome</keyword>
<dbReference type="EMBL" id="JAIXMP010000006">
    <property type="protein sequence ID" value="KAI9271906.1"/>
    <property type="molecule type" value="Genomic_DNA"/>
</dbReference>
<organism evidence="1 2">
    <name type="scientific">Phascolomyces articulosus</name>
    <dbReference type="NCBI Taxonomy" id="60185"/>
    <lineage>
        <taxon>Eukaryota</taxon>
        <taxon>Fungi</taxon>
        <taxon>Fungi incertae sedis</taxon>
        <taxon>Mucoromycota</taxon>
        <taxon>Mucoromycotina</taxon>
        <taxon>Mucoromycetes</taxon>
        <taxon>Mucorales</taxon>
        <taxon>Lichtheimiaceae</taxon>
        <taxon>Phascolomyces</taxon>
    </lineage>
</organism>
<reference evidence="1" key="1">
    <citation type="journal article" date="2022" name="IScience">
        <title>Evolution of zygomycete secretomes and the origins of terrestrial fungal ecologies.</title>
        <authorList>
            <person name="Chang Y."/>
            <person name="Wang Y."/>
            <person name="Mondo S."/>
            <person name="Ahrendt S."/>
            <person name="Andreopoulos W."/>
            <person name="Barry K."/>
            <person name="Beard J."/>
            <person name="Benny G.L."/>
            <person name="Blankenship S."/>
            <person name="Bonito G."/>
            <person name="Cuomo C."/>
            <person name="Desiro A."/>
            <person name="Gervers K.A."/>
            <person name="Hundley H."/>
            <person name="Kuo A."/>
            <person name="LaButti K."/>
            <person name="Lang B.F."/>
            <person name="Lipzen A."/>
            <person name="O'Donnell K."/>
            <person name="Pangilinan J."/>
            <person name="Reynolds N."/>
            <person name="Sandor L."/>
            <person name="Smith M.E."/>
            <person name="Tsang A."/>
            <person name="Grigoriev I.V."/>
            <person name="Stajich J.E."/>
            <person name="Spatafora J.W."/>
        </authorList>
    </citation>
    <scope>NUCLEOTIDE SEQUENCE</scope>
    <source>
        <strain evidence="1">RSA 2281</strain>
    </source>
</reference>
<reference evidence="1" key="2">
    <citation type="submission" date="2023-02" db="EMBL/GenBank/DDBJ databases">
        <authorList>
            <consortium name="DOE Joint Genome Institute"/>
            <person name="Mondo S.J."/>
            <person name="Chang Y."/>
            <person name="Wang Y."/>
            <person name="Ahrendt S."/>
            <person name="Andreopoulos W."/>
            <person name="Barry K."/>
            <person name="Beard J."/>
            <person name="Benny G.L."/>
            <person name="Blankenship S."/>
            <person name="Bonito G."/>
            <person name="Cuomo C."/>
            <person name="Desiro A."/>
            <person name="Gervers K.A."/>
            <person name="Hundley H."/>
            <person name="Kuo A."/>
            <person name="LaButti K."/>
            <person name="Lang B.F."/>
            <person name="Lipzen A."/>
            <person name="O'Donnell K."/>
            <person name="Pangilinan J."/>
            <person name="Reynolds N."/>
            <person name="Sandor L."/>
            <person name="Smith M.W."/>
            <person name="Tsang A."/>
            <person name="Grigoriev I.V."/>
            <person name="Stajich J.E."/>
            <person name="Spatafora J.W."/>
        </authorList>
    </citation>
    <scope>NUCLEOTIDE SEQUENCE</scope>
    <source>
        <strain evidence="1">RSA 2281</strain>
    </source>
</reference>
<comment type="caution">
    <text evidence="1">The sequence shown here is derived from an EMBL/GenBank/DDBJ whole genome shotgun (WGS) entry which is preliminary data.</text>
</comment>
<sequence>MYLMQEIGVLLYVYLVGYDKESVSFVNLKNIRTLLRVTETFWWLCRPLNEKEGWETKCRLTHPIIYSFIDSTKDRHRFCALRFE</sequence>
<name>A0AAD5K6W7_9FUNG</name>
<gene>
    <name evidence="1" type="ORF">BDA99DRAFT_595168</name>
</gene>